<proteinExistence type="predicted"/>
<evidence type="ECO:0000313" key="2">
    <source>
        <dbReference type="EMBL" id="KJH43040.1"/>
    </source>
</evidence>
<keyword evidence="3" id="KW-1185">Reference proteome</keyword>
<gene>
    <name evidence="2" type="ORF">DICVIV_10968</name>
</gene>
<evidence type="ECO:0000313" key="3">
    <source>
        <dbReference type="Proteomes" id="UP000053766"/>
    </source>
</evidence>
<accession>A0A0D8XEG6</accession>
<evidence type="ECO:0000256" key="1">
    <source>
        <dbReference type="SAM" id="MobiDB-lite"/>
    </source>
</evidence>
<protein>
    <submittedName>
        <fullName evidence="2">Uncharacterized protein</fullName>
    </submittedName>
</protein>
<reference evidence="3" key="2">
    <citation type="journal article" date="2016" name="Sci. Rep.">
        <title>Dictyocaulus viviparus genome, variome and transcriptome elucidate lungworm biology and support future intervention.</title>
        <authorList>
            <person name="McNulty S.N."/>
            <person name="Strube C."/>
            <person name="Rosa B.A."/>
            <person name="Martin J.C."/>
            <person name="Tyagi R."/>
            <person name="Choi Y.J."/>
            <person name="Wang Q."/>
            <person name="Hallsworth Pepin K."/>
            <person name="Zhang X."/>
            <person name="Ozersky P."/>
            <person name="Wilson R.K."/>
            <person name="Sternberg P.W."/>
            <person name="Gasser R.B."/>
            <person name="Mitreva M."/>
        </authorList>
    </citation>
    <scope>NUCLEOTIDE SEQUENCE [LARGE SCALE GENOMIC DNA]</scope>
    <source>
        <strain evidence="3">HannoverDv2000</strain>
    </source>
</reference>
<organism evidence="2 3">
    <name type="scientific">Dictyocaulus viviparus</name>
    <name type="common">Bovine lungworm</name>
    <dbReference type="NCBI Taxonomy" id="29172"/>
    <lineage>
        <taxon>Eukaryota</taxon>
        <taxon>Metazoa</taxon>
        <taxon>Ecdysozoa</taxon>
        <taxon>Nematoda</taxon>
        <taxon>Chromadorea</taxon>
        <taxon>Rhabditida</taxon>
        <taxon>Rhabditina</taxon>
        <taxon>Rhabditomorpha</taxon>
        <taxon>Strongyloidea</taxon>
        <taxon>Metastrongylidae</taxon>
        <taxon>Dictyocaulus</taxon>
    </lineage>
</organism>
<sequence>MAPPRQRKQVNPPVQLVGPQTGGGVSTIADDTSASIACVVVSVHP</sequence>
<reference evidence="2 3" key="1">
    <citation type="submission" date="2013-11" db="EMBL/GenBank/DDBJ databases">
        <title>Draft genome of the bovine lungworm Dictyocaulus viviparus.</title>
        <authorList>
            <person name="Mitreva M."/>
        </authorList>
    </citation>
    <scope>NUCLEOTIDE SEQUENCE [LARGE SCALE GENOMIC DNA]</scope>
    <source>
        <strain evidence="2 3">HannoverDv2000</strain>
    </source>
</reference>
<dbReference type="OrthoDB" id="5862608at2759"/>
<feature type="non-terminal residue" evidence="2">
    <location>
        <position position="45"/>
    </location>
</feature>
<dbReference type="Proteomes" id="UP000053766">
    <property type="component" value="Unassembled WGS sequence"/>
</dbReference>
<name>A0A0D8XEG6_DICVI</name>
<feature type="region of interest" description="Disordered" evidence="1">
    <location>
        <begin position="1"/>
        <end position="28"/>
    </location>
</feature>
<dbReference type="EMBL" id="KN716599">
    <property type="protein sequence ID" value="KJH43040.1"/>
    <property type="molecule type" value="Genomic_DNA"/>
</dbReference>
<dbReference type="AlphaFoldDB" id="A0A0D8XEG6"/>